<dbReference type="WBParaSite" id="Hba_20336">
    <property type="protein sequence ID" value="Hba_20336"/>
    <property type="gene ID" value="Hba_20336"/>
</dbReference>
<keyword evidence="1" id="KW-1185">Reference proteome</keyword>
<proteinExistence type="predicted"/>
<accession>A0A1I7XS28</accession>
<protein>
    <submittedName>
        <fullName evidence="2">Urease accessory protein UreD</fullName>
    </submittedName>
</protein>
<reference evidence="2" key="1">
    <citation type="submission" date="2016-11" db="UniProtKB">
        <authorList>
            <consortium name="WormBaseParasite"/>
        </authorList>
    </citation>
    <scope>IDENTIFICATION</scope>
</reference>
<dbReference type="AlphaFoldDB" id="A0A1I7XS28"/>
<dbReference type="Proteomes" id="UP000095283">
    <property type="component" value="Unplaced"/>
</dbReference>
<evidence type="ECO:0000313" key="1">
    <source>
        <dbReference type="Proteomes" id="UP000095283"/>
    </source>
</evidence>
<sequence length="209" mass="23890">MQGILIIPLHSKIHFHQIPFFIGNHTYLGSLYPDGLFLQEGTRKICEISFGEENNAVTCVARIKHPVSGMTVYELVELGGTIAIQSNTDDMKRLIMADAIHSKYFSLFENYMPLICRILTQNGSWTSLLLTCGCVFSKEQWSIMKKDHALATVTPVRSFFSENAIKVEWERDCDNELRVIALSFGMIQMVREAFPSLIHILKEFRTRRA</sequence>
<evidence type="ECO:0000313" key="2">
    <source>
        <dbReference type="WBParaSite" id="Hba_20336"/>
    </source>
</evidence>
<name>A0A1I7XS28_HETBA</name>
<organism evidence="1 2">
    <name type="scientific">Heterorhabditis bacteriophora</name>
    <name type="common">Entomopathogenic nematode worm</name>
    <dbReference type="NCBI Taxonomy" id="37862"/>
    <lineage>
        <taxon>Eukaryota</taxon>
        <taxon>Metazoa</taxon>
        <taxon>Ecdysozoa</taxon>
        <taxon>Nematoda</taxon>
        <taxon>Chromadorea</taxon>
        <taxon>Rhabditida</taxon>
        <taxon>Rhabditina</taxon>
        <taxon>Rhabditomorpha</taxon>
        <taxon>Strongyloidea</taxon>
        <taxon>Heterorhabditidae</taxon>
        <taxon>Heterorhabditis</taxon>
    </lineage>
</organism>